<dbReference type="PROSITE" id="PS50937">
    <property type="entry name" value="HTH_MERR_2"/>
    <property type="match status" value="1"/>
</dbReference>
<evidence type="ECO:0000259" key="4">
    <source>
        <dbReference type="PROSITE" id="PS50937"/>
    </source>
</evidence>
<proteinExistence type="predicted"/>
<gene>
    <name evidence="5" type="ORF">FBZ92_12268</name>
</gene>
<dbReference type="Pfam" id="PF13411">
    <property type="entry name" value="MerR_1"/>
    <property type="match status" value="1"/>
</dbReference>
<dbReference type="PROSITE" id="PS00552">
    <property type="entry name" value="HTH_MERR_1"/>
    <property type="match status" value="1"/>
</dbReference>
<feature type="domain" description="HTH merR-type" evidence="4">
    <location>
        <begin position="1"/>
        <end position="69"/>
    </location>
</feature>
<evidence type="ECO:0000313" key="6">
    <source>
        <dbReference type="Proteomes" id="UP000318050"/>
    </source>
</evidence>
<dbReference type="InterPro" id="IPR000551">
    <property type="entry name" value="MerR-type_HTH_dom"/>
</dbReference>
<accession>A0A560I168</accession>
<dbReference type="GO" id="GO:0003677">
    <property type="term" value="F:DNA binding"/>
    <property type="evidence" value="ECO:0007669"/>
    <property type="project" value="UniProtKB-KW"/>
</dbReference>
<dbReference type="SUPFAM" id="SSF46955">
    <property type="entry name" value="Putative DNA-binding domain"/>
    <property type="match status" value="1"/>
</dbReference>
<name>A0A560I168_9PROT</name>
<keyword evidence="1" id="KW-0805">Transcription regulation</keyword>
<dbReference type="PANTHER" id="PTHR30204">
    <property type="entry name" value="REDOX-CYCLING DRUG-SENSING TRANSCRIPTIONAL ACTIVATOR SOXR"/>
    <property type="match status" value="1"/>
</dbReference>
<evidence type="ECO:0000256" key="1">
    <source>
        <dbReference type="ARBA" id="ARBA00023015"/>
    </source>
</evidence>
<comment type="caution">
    <text evidence="5">The sequence shown here is derived from an EMBL/GenBank/DDBJ whole genome shotgun (WGS) entry which is preliminary data.</text>
</comment>
<dbReference type="OrthoDB" id="9802944at2"/>
<dbReference type="AlphaFoldDB" id="A0A560I168"/>
<evidence type="ECO:0000256" key="3">
    <source>
        <dbReference type="ARBA" id="ARBA00023163"/>
    </source>
</evidence>
<protein>
    <submittedName>
        <fullName evidence="5">MerR family transcriptional regulator</fullName>
    </submittedName>
</protein>
<dbReference type="InterPro" id="IPR009061">
    <property type="entry name" value="DNA-bd_dom_put_sf"/>
</dbReference>
<dbReference type="Proteomes" id="UP000318050">
    <property type="component" value="Unassembled WGS sequence"/>
</dbReference>
<dbReference type="PANTHER" id="PTHR30204:SF94">
    <property type="entry name" value="HEAVY METAL-DEPENDENT TRANSCRIPTIONAL REGULATOR HI_0293-RELATED"/>
    <property type="match status" value="1"/>
</dbReference>
<dbReference type="EMBL" id="VITT01000022">
    <property type="protein sequence ID" value="TWB50974.1"/>
    <property type="molecule type" value="Genomic_DNA"/>
</dbReference>
<dbReference type="InterPro" id="IPR047057">
    <property type="entry name" value="MerR_fam"/>
</dbReference>
<dbReference type="Gene3D" id="1.10.1660.10">
    <property type="match status" value="1"/>
</dbReference>
<dbReference type="PRINTS" id="PR00040">
    <property type="entry name" value="HTHMERR"/>
</dbReference>
<keyword evidence="2" id="KW-0238">DNA-binding</keyword>
<reference evidence="5 6" key="1">
    <citation type="submission" date="2019-06" db="EMBL/GenBank/DDBJ databases">
        <title>Genomic Encyclopedia of Type Strains, Phase IV (KMG-V): Genome sequencing to study the core and pangenomes of soil and plant-associated prokaryotes.</title>
        <authorList>
            <person name="Whitman W."/>
        </authorList>
    </citation>
    <scope>NUCLEOTIDE SEQUENCE [LARGE SCALE GENOMIC DNA]</scope>
    <source>
        <strain evidence="5 6">BR 11140</strain>
    </source>
</reference>
<dbReference type="GO" id="GO:0003700">
    <property type="term" value="F:DNA-binding transcription factor activity"/>
    <property type="evidence" value="ECO:0007669"/>
    <property type="project" value="InterPro"/>
</dbReference>
<sequence length="155" mass="16753">MRIGELAERSGLSASRLRFYESAGLIGPADRGTNGYRVFPAETLTRLELITGAQRAGFTLDEIRNLLPGCDRPAGDGGHAPQIAAALRRKVREIEALQQRLETSRTRLLAIIDSLENGPQDLGCAANTRRVLAEIKLTDIKETAATEAAAREAAE</sequence>
<evidence type="ECO:0000256" key="2">
    <source>
        <dbReference type="ARBA" id="ARBA00023125"/>
    </source>
</evidence>
<keyword evidence="3" id="KW-0804">Transcription</keyword>
<dbReference type="SMART" id="SM00422">
    <property type="entry name" value="HTH_MERR"/>
    <property type="match status" value="1"/>
</dbReference>
<organism evidence="5 6">
    <name type="scientific">Nitrospirillum amazonense</name>
    <dbReference type="NCBI Taxonomy" id="28077"/>
    <lineage>
        <taxon>Bacteria</taxon>
        <taxon>Pseudomonadati</taxon>
        <taxon>Pseudomonadota</taxon>
        <taxon>Alphaproteobacteria</taxon>
        <taxon>Rhodospirillales</taxon>
        <taxon>Azospirillaceae</taxon>
        <taxon>Nitrospirillum</taxon>
    </lineage>
</organism>
<evidence type="ECO:0000313" key="5">
    <source>
        <dbReference type="EMBL" id="TWB50974.1"/>
    </source>
</evidence>